<dbReference type="Proteomes" id="UP001498398">
    <property type="component" value="Unassembled WGS sequence"/>
</dbReference>
<keyword evidence="3" id="KW-1185">Reference proteome</keyword>
<feature type="region of interest" description="Disordered" evidence="1">
    <location>
        <begin position="304"/>
        <end position="329"/>
    </location>
</feature>
<gene>
    <name evidence="2" type="ORF">VKT23_001640</name>
</gene>
<comment type="caution">
    <text evidence="2">The sequence shown here is derived from an EMBL/GenBank/DDBJ whole genome shotgun (WGS) entry which is preliminary data.</text>
</comment>
<proteinExistence type="predicted"/>
<sequence length="329" mass="36238">MSNGSPGALGALPLVPRTAPRGRSERYQYTYNLIAGSAPLQFVVSVEPASPSKSGGSSSNAPKYIFRLSLKVDKTERPLGDPVTLNLSIDPRHLEFVVFVFPGKTTLPAGCLWSYRVWLRVNQIDHRLFGDDELWVGKDPDFSAMADASVARLRNVGTGFQLYEAIVGRAMVNFIVRWQHVAEGVYRYSIEYEASGVGAVLMDELKLILHGDPRAVTFHIYTVPMNSIPAGASHRLRIWMKTFLPTDPSHTSNFSLFPMNDSYVYQRVFKSDTFKVGSKLDFTTLGNKMVMGYLNGPPKIYSTSQVSGGRLERKSTGGSSGSGKDVELG</sequence>
<accession>A0ABR1K0V0</accession>
<evidence type="ECO:0000313" key="2">
    <source>
        <dbReference type="EMBL" id="KAK7470202.1"/>
    </source>
</evidence>
<reference evidence="2 3" key="1">
    <citation type="submission" date="2024-01" db="EMBL/GenBank/DDBJ databases">
        <title>A draft genome for the cacao thread blight pathogen Marasmiellus scandens.</title>
        <authorList>
            <person name="Baruah I.K."/>
            <person name="Leung J."/>
            <person name="Bukari Y."/>
            <person name="Amoako-Attah I."/>
            <person name="Meinhardt L.W."/>
            <person name="Bailey B.A."/>
            <person name="Cohen S.P."/>
        </authorList>
    </citation>
    <scope>NUCLEOTIDE SEQUENCE [LARGE SCALE GENOMIC DNA]</scope>
    <source>
        <strain evidence="2 3">GH-19</strain>
    </source>
</reference>
<name>A0ABR1K0V0_9AGAR</name>
<evidence type="ECO:0000256" key="1">
    <source>
        <dbReference type="SAM" id="MobiDB-lite"/>
    </source>
</evidence>
<dbReference type="EMBL" id="JBANRG010000002">
    <property type="protein sequence ID" value="KAK7470202.1"/>
    <property type="molecule type" value="Genomic_DNA"/>
</dbReference>
<evidence type="ECO:0000313" key="3">
    <source>
        <dbReference type="Proteomes" id="UP001498398"/>
    </source>
</evidence>
<protein>
    <submittedName>
        <fullName evidence="2">Uncharacterized protein</fullName>
    </submittedName>
</protein>
<organism evidence="2 3">
    <name type="scientific">Marasmiellus scandens</name>
    <dbReference type="NCBI Taxonomy" id="2682957"/>
    <lineage>
        <taxon>Eukaryota</taxon>
        <taxon>Fungi</taxon>
        <taxon>Dikarya</taxon>
        <taxon>Basidiomycota</taxon>
        <taxon>Agaricomycotina</taxon>
        <taxon>Agaricomycetes</taxon>
        <taxon>Agaricomycetidae</taxon>
        <taxon>Agaricales</taxon>
        <taxon>Marasmiineae</taxon>
        <taxon>Omphalotaceae</taxon>
        <taxon>Marasmiellus</taxon>
    </lineage>
</organism>